<organism evidence="1 2">
    <name type="scientific">Anaerotignum lactatifermentans</name>
    <dbReference type="NCBI Taxonomy" id="160404"/>
    <lineage>
        <taxon>Bacteria</taxon>
        <taxon>Bacillati</taxon>
        <taxon>Bacillota</taxon>
        <taxon>Clostridia</taxon>
        <taxon>Lachnospirales</taxon>
        <taxon>Anaerotignaceae</taxon>
        <taxon>Anaerotignum</taxon>
    </lineage>
</organism>
<evidence type="ECO:0000313" key="1">
    <source>
        <dbReference type="EMBL" id="OUN43172.1"/>
    </source>
</evidence>
<name>A0A1Y3U2Z4_9FIRM</name>
<sequence length="129" mass="15004">MEKYIFDQCNSLWYELQGNYYIPCLVLDEAGTSPIGMWGRKHQQYLKEHRPMIYSDLVLSGKLHGYLADIDTQARNKLHLLVTQLAEKEGINEQMKSQDQMAWVGAMNNIRNRAEEIILQELICEEDAV</sequence>
<gene>
    <name evidence="1" type="ORF">B5G26_07305</name>
</gene>
<protein>
    <submittedName>
        <fullName evidence="1">TnpV protein</fullName>
    </submittedName>
</protein>
<evidence type="ECO:0000313" key="2">
    <source>
        <dbReference type="Proteomes" id="UP000195455"/>
    </source>
</evidence>
<dbReference type="RefSeq" id="WP_087989242.1">
    <property type="nucleotide sequence ID" value="NZ_JBKYBB010000021.1"/>
</dbReference>
<accession>A0A1Y3U2Z4</accession>
<proteinExistence type="predicted"/>
<reference evidence="2" key="1">
    <citation type="submission" date="2017-04" db="EMBL/GenBank/DDBJ databases">
        <title>Function of individual gut microbiota members based on whole genome sequencing of pure cultures obtained from chicken caecum.</title>
        <authorList>
            <person name="Medvecky M."/>
            <person name="Cejkova D."/>
            <person name="Polansky O."/>
            <person name="Karasova D."/>
            <person name="Kubasova T."/>
            <person name="Cizek A."/>
            <person name="Rychlik I."/>
        </authorList>
    </citation>
    <scope>NUCLEOTIDE SEQUENCE [LARGE SCALE GENOMIC DNA]</scope>
    <source>
        <strain evidence="2">An75</strain>
    </source>
</reference>
<dbReference type="Proteomes" id="UP000195455">
    <property type="component" value="Unassembled WGS sequence"/>
</dbReference>
<dbReference type="InterPro" id="IPR026989">
    <property type="entry name" value="TnpV"/>
</dbReference>
<dbReference type="Pfam" id="PF14198">
    <property type="entry name" value="TnpV"/>
    <property type="match status" value="1"/>
</dbReference>
<comment type="caution">
    <text evidence="1">The sequence shown here is derived from an EMBL/GenBank/DDBJ whole genome shotgun (WGS) entry which is preliminary data.</text>
</comment>
<dbReference type="AlphaFoldDB" id="A0A1Y3U2Z4"/>
<dbReference type="EMBL" id="NFHM01000009">
    <property type="protein sequence ID" value="OUN43172.1"/>
    <property type="molecule type" value="Genomic_DNA"/>
</dbReference>